<dbReference type="GO" id="GO:0005737">
    <property type="term" value="C:cytoplasm"/>
    <property type="evidence" value="ECO:0007669"/>
    <property type="project" value="UniProtKB-SubCell"/>
</dbReference>
<dbReference type="AlphaFoldDB" id="A0A1B3BAR6"/>
<dbReference type="GO" id="GO:0000166">
    <property type="term" value="F:nucleotide binding"/>
    <property type="evidence" value="ECO:0007669"/>
    <property type="project" value="InterPro"/>
</dbReference>
<dbReference type="Gene3D" id="1.10.150.80">
    <property type="entry name" value="HRDC domain"/>
    <property type="match status" value="2"/>
</dbReference>
<dbReference type="InterPro" id="IPR044876">
    <property type="entry name" value="HRDC_dom_sf"/>
</dbReference>
<keyword evidence="1 6" id="KW-0963">Cytoplasm</keyword>
<dbReference type="GO" id="GO:0033890">
    <property type="term" value="F:ribonuclease D activity"/>
    <property type="evidence" value="ECO:0007669"/>
    <property type="project" value="UniProtKB-UniRule"/>
</dbReference>
<dbReference type="Pfam" id="PF00570">
    <property type="entry name" value="HRDC"/>
    <property type="match status" value="1"/>
</dbReference>
<evidence type="ECO:0000259" key="7">
    <source>
        <dbReference type="PROSITE" id="PS50967"/>
    </source>
</evidence>
<comment type="function">
    <text evidence="6">Exonuclease involved in the 3' processing of various precursor tRNAs. Initiates hydrolysis at the 3'-terminus of an RNA molecule and releases 5'-mononucleotides.</text>
</comment>
<organism evidence="8 9">
    <name type="scientific">Kangiella sediminilitoris</name>
    <dbReference type="NCBI Taxonomy" id="1144748"/>
    <lineage>
        <taxon>Bacteria</taxon>
        <taxon>Pseudomonadati</taxon>
        <taxon>Pseudomonadota</taxon>
        <taxon>Gammaproteobacteria</taxon>
        <taxon>Kangiellales</taxon>
        <taxon>Kangiellaceae</taxon>
        <taxon>Kangiella</taxon>
    </lineage>
</organism>
<dbReference type="InterPro" id="IPR051086">
    <property type="entry name" value="RNase_D-like"/>
</dbReference>
<feature type="domain" description="HRDC" evidence="7">
    <location>
        <begin position="222"/>
        <end position="301"/>
    </location>
</feature>
<keyword evidence="9" id="KW-1185">Reference proteome</keyword>
<dbReference type="SUPFAM" id="SSF47819">
    <property type="entry name" value="HRDC-like"/>
    <property type="match status" value="2"/>
</dbReference>
<evidence type="ECO:0000313" key="8">
    <source>
        <dbReference type="EMBL" id="AOE49892.1"/>
    </source>
</evidence>
<reference evidence="9" key="1">
    <citation type="submission" date="2015-08" db="EMBL/GenBank/DDBJ databases">
        <authorList>
            <person name="Kim K.M."/>
        </authorList>
    </citation>
    <scope>NUCLEOTIDE SEQUENCE [LARGE SCALE GENOMIC DNA]</scope>
    <source>
        <strain evidence="9">KCTC 23892</strain>
    </source>
</reference>
<dbReference type="SMART" id="SM00341">
    <property type="entry name" value="HRDC"/>
    <property type="match status" value="1"/>
</dbReference>
<dbReference type="InterPro" id="IPR006292">
    <property type="entry name" value="RNase_D"/>
</dbReference>
<dbReference type="Pfam" id="PF01612">
    <property type="entry name" value="DNA_pol_A_exo1"/>
    <property type="match status" value="1"/>
</dbReference>
<dbReference type="GO" id="GO:0008408">
    <property type="term" value="F:3'-5' exonuclease activity"/>
    <property type="evidence" value="ECO:0007669"/>
    <property type="project" value="InterPro"/>
</dbReference>
<comment type="cofactor">
    <cofactor evidence="6">
        <name>a divalent metal cation</name>
        <dbReference type="ChEBI" id="CHEBI:60240"/>
    </cofactor>
</comment>
<dbReference type="PANTHER" id="PTHR47649">
    <property type="entry name" value="RIBONUCLEASE D"/>
    <property type="match status" value="1"/>
</dbReference>
<dbReference type="InterPro" id="IPR002121">
    <property type="entry name" value="HRDC_dom"/>
</dbReference>
<evidence type="ECO:0000256" key="1">
    <source>
        <dbReference type="ARBA" id="ARBA00022490"/>
    </source>
</evidence>
<dbReference type="EMBL" id="CP012418">
    <property type="protein sequence ID" value="AOE49892.1"/>
    <property type="molecule type" value="Genomic_DNA"/>
</dbReference>
<dbReference type="Gene3D" id="3.30.420.10">
    <property type="entry name" value="Ribonuclease H-like superfamily/Ribonuclease H"/>
    <property type="match status" value="1"/>
</dbReference>
<evidence type="ECO:0000256" key="6">
    <source>
        <dbReference type="HAMAP-Rule" id="MF_01899"/>
    </source>
</evidence>
<dbReference type="PANTHER" id="PTHR47649:SF1">
    <property type="entry name" value="RIBONUCLEASE D"/>
    <property type="match status" value="1"/>
</dbReference>
<dbReference type="KEGG" id="ksd:KS2013_1172"/>
<dbReference type="HAMAP" id="MF_01899">
    <property type="entry name" value="RNase_D"/>
    <property type="match status" value="1"/>
</dbReference>
<keyword evidence="5 6" id="KW-0269">Exonuclease</keyword>
<comment type="subcellular location">
    <subcellularLocation>
        <location evidence="6">Cytoplasm</location>
    </subcellularLocation>
</comment>
<dbReference type="InterPro" id="IPR010997">
    <property type="entry name" value="HRDC-like_sf"/>
</dbReference>
<evidence type="ECO:0000313" key="9">
    <source>
        <dbReference type="Proteomes" id="UP000094147"/>
    </source>
</evidence>
<dbReference type="GO" id="GO:0042780">
    <property type="term" value="P:tRNA 3'-end processing"/>
    <property type="evidence" value="ECO:0007669"/>
    <property type="project" value="UniProtKB-UniRule"/>
</dbReference>
<dbReference type="SMART" id="SM00474">
    <property type="entry name" value="35EXOc"/>
    <property type="match status" value="1"/>
</dbReference>
<name>A0A1B3BAR6_9GAMM</name>
<dbReference type="Proteomes" id="UP000094147">
    <property type="component" value="Chromosome"/>
</dbReference>
<dbReference type="NCBIfam" id="TIGR01388">
    <property type="entry name" value="rnd"/>
    <property type="match status" value="1"/>
</dbReference>
<dbReference type="CDD" id="cd06142">
    <property type="entry name" value="RNaseD_exo"/>
    <property type="match status" value="1"/>
</dbReference>
<evidence type="ECO:0000256" key="2">
    <source>
        <dbReference type="ARBA" id="ARBA00022694"/>
    </source>
</evidence>
<dbReference type="STRING" id="1144748.KS2013_1172"/>
<accession>A0A1B3BAR6</accession>
<protein>
    <recommendedName>
        <fullName evidence="6">Ribonuclease D</fullName>
        <shortName evidence="6">RNase D</shortName>
        <ecNumber evidence="6">3.1.13.5</ecNumber>
    </recommendedName>
</protein>
<dbReference type="InterPro" id="IPR012337">
    <property type="entry name" value="RNaseH-like_sf"/>
</dbReference>
<keyword evidence="3 6" id="KW-0540">Nuclease</keyword>
<comment type="catalytic activity">
    <reaction evidence="6">
        <text>Exonucleolytic cleavage that removes extra residues from the 3'-terminus of tRNA to produce 5'-mononucleotides.</text>
        <dbReference type="EC" id="3.1.13.5"/>
    </reaction>
</comment>
<dbReference type="OrthoDB" id="9800549at2"/>
<dbReference type="PATRIC" id="fig|1144748.3.peg.1185"/>
<keyword evidence="2 6" id="KW-0819">tRNA processing</keyword>
<dbReference type="GO" id="GO:0003676">
    <property type="term" value="F:nucleic acid binding"/>
    <property type="evidence" value="ECO:0007669"/>
    <property type="project" value="InterPro"/>
</dbReference>
<keyword evidence="4 6" id="KW-0378">Hydrolase</keyword>
<gene>
    <name evidence="6" type="primary">rnd</name>
    <name evidence="8" type="ORF">KS2013_1172</name>
</gene>
<evidence type="ECO:0000256" key="4">
    <source>
        <dbReference type="ARBA" id="ARBA00022801"/>
    </source>
</evidence>
<evidence type="ECO:0000256" key="5">
    <source>
        <dbReference type="ARBA" id="ARBA00022839"/>
    </source>
</evidence>
<evidence type="ECO:0000256" key="3">
    <source>
        <dbReference type="ARBA" id="ARBA00022722"/>
    </source>
</evidence>
<proteinExistence type="inferred from homology"/>
<dbReference type="EC" id="3.1.13.5" evidence="6"/>
<comment type="similarity">
    <text evidence="6">Belongs to the RNase D family.</text>
</comment>
<dbReference type="InterPro" id="IPR036397">
    <property type="entry name" value="RNaseH_sf"/>
</dbReference>
<sequence>MHRFELDHHSELVAVEKVTSEARLEELCQSWLEQEVLALDTEFDRTNTFFHKLALIQVYDGEEIYLLDPLQLKDLSALGKVLSDASVLKVLHSCSEDLEALHNTYNFPINSIFDTQIAAALVGLGPMLGYGNMVEQMLGLTLDKEHTKTDWLKRPLSEEQKVYAAQDVQFLLPCFYKLRESLLEKGHYGFVLEDTESIYQAITHLEDFEHAYLKVKGAFKLKPSQLNRLRKVAAWREQLARREDIPKTFIFRDHHLLDICMESKPTTSFLLKIGCNRGSIRKYGAELLNLIAEADAESKTLWPEAIPAFHKLPGAKQKLKALKVVASTIAKENDIPEEAISSKRLLEYYIKTKQGFITRPNHFWNSWRRELLEPAFKAKLEELS</sequence>
<dbReference type="SUPFAM" id="SSF53098">
    <property type="entry name" value="Ribonuclease H-like"/>
    <property type="match status" value="1"/>
</dbReference>
<dbReference type="PROSITE" id="PS50967">
    <property type="entry name" value="HRDC"/>
    <property type="match status" value="1"/>
</dbReference>
<dbReference type="InterPro" id="IPR002562">
    <property type="entry name" value="3'-5'_exonuclease_dom"/>
</dbReference>